<protein>
    <submittedName>
        <fullName evidence="2">Glyoxalase superfamily protein</fullName>
    </submittedName>
</protein>
<dbReference type="EMBL" id="JBHMDG010000012">
    <property type="protein sequence ID" value="MFB9313547.1"/>
    <property type="molecule type" value="Genomic_DNA"/>
</dbReference>
<evidence type="ECO:0000259" key="1">
    <source>
        <dbReference type="PROSITE" id="PS51819"/>
    </source>
</evidence>
<evidence type="ECO:0000313" key="2">
    <source>
        <dbReference type="EMBL" id="MFB9313547.1"/>
    </source>
</evidence>
<sequence>MTHRPVTPAFAFGRVAPTISVSDLPRALAFYVDVLGFEVVFCNGDPVGFVILERDAAELHLTLRTGHRGSAANVAHLMVEHVSAFHDHCTAHGVRIVKGLRDADFGLRTFVMADPDGNRIDVGEPS</sequence>
<dbReference type="SUPFAM" id="SSF54593">
    <property type="entry name" value="Glyoxalase/Bleomycin resistance protein/Dihydroxybiphenyl dioxygenase"/>
    <property type="match status" value="1"/>
</dbReference>
<dbReference type="PROSITE" id="PS51819">
    <property type="entry name" value="VOC"/>
    <property type="match status" value="1"/>
</dbReference>
<dbReference type="RefSeq" id="WP_140007841.1">
    <property type="nucleotide sequence ID" value="NZ_JBHMDG010000012.1"/>
</dbReference>
<organism evidence="2 3">
    <name type="scientific">Nocardioides plantarum</name>
    <dbReference type="NCBI Taxonomy" id="29299"/>
    <lineage>
        <taxon>Bacteria</taxon>
        <taxon>Bacillati</taxon>
        <taxon>Actinomycetota</taxon>
        <taxon>Actinomycetes</taxon>
        <taxon>Propionibacteriales</taxon>
        <taxon>Nocardioidaceae</taxon>
        <taxon>Nocardioides</taxon>
    </lineage>
</organism>
<evidence type="ECO:0000313" key="3">
    <source>
        <dbReference type="Proteomes" id="UP001589750"/>
    </source>
</evidence>
<feature type="domain" description="VOC" evidence="1">
    <location>
        <begin position="11"/>
        <end position="125"/>
    </location>
</feature>
<comment type="caution">
    <text evidence="2">The sequence shown here is derived from an EMBL/GenBank/DDBJ whole genome shotgun (WGS) entry which is preliminary data.</text>
</comment>
<dbReference type="Pfam" id="PF00903">
    <property type="entry name" value="Glyoxalase"/>
    <property type="match status" value="1"/>
</dbReference>
<keyword evidence="3" id="KW-1185">Reference proteome</keyword>
<dbReference type="InterPro" id="IPR037523">
    <property type="entry name" value="VOC_core"/>
</dbReference>
<dbReference type="InterPro" id="IPR004360">
    <property type="entry name" value="Glyas_Fos-R_dOase_dom"/>
</dbReference>
<gene>
    <name evidence="2" type="ORF">ACFFRI_10885</name>
</gene>
<name>A0ABV5KAX6_9ACTN</name>
<dbReference type="InterPro" id="IPR029068">
    <property type="entry name" value="Glyas_Bleomycin-R_OHBP_Dase"/>
</dbReference>
<reference evidence="2 3" key="1">
    <citation type="submission" date="2024-09" db="EMBL/GenBank/DDBJ databases">
        <authorList>
            <person name="Sun Q."/>
            <person name="Mori K."/>
        </authorList>
    </citation>
    <scope>NUCLEOTIDE SEQUENCE [LARGE SCALE GENOMIC DNA]</scope>
    <source>
        <strain evidence="2 3">JCM 9626</strain>
    </source>
</reference>
<dbReference type="Proteomes" id="UP001589750">
    <property type="component" value="Unassembled WGS sequence"/>
</dbReference>
<proteinExistence type="predicted"/>
<accession>A0ABV5KAX6</accession>
<dbReference type="Gene3D" id="3.10.180.10">
    <property type="entry name" value="2,3-Dihydroxybiphenyl 1,2-Dioxygenase, domain 1"/>
    <property type="match status" value="1"/>
</dbReference>